<gene>
    <name evidence="4" type="ORF">KVH43_07440</name>
</gene>
<dbReference type="EMBL" id="CP078093">
    <property type="protein sequence ID" value="QXM05229.1"/>
    <property type="molecule type" value="Genomic_DNA"/>
</dbReference>
<sequence>MTTKNKILMASLKFFLVRGYENTTLSMIADAVNIKKPSIYYHFKSKEDLLFNSIYFILDNLEKQITHSITKSDNPKQQLESFFECILDFNSKLSLMIGNDFNAPINFITIFQLYSNRFCELSKRINEYYENISSILKDIIDQGQKKKLIKNTLDKEMTVIDIISRIEGLIALSTIYKSIDLNSIRNQLYENLWASISLENNSPKTKKFFNYGHINLGRKW</sequence>
<reference evidence="4" key="1">
    <citation type="submission" date="2021-07" db="EMBL/GenBank/DDBJ databases">
        <title>Complete genome sequence of Crassaminicella sp. 143-21, isolated from a deep-sea hydrothermal vent.</title>
        <authorList>
            <person name="Li X."/>
        </authorList>
    </citation>
    <scope>NUCLEOTIDE SEQUENCE</scope>
    <source>
        <strain evidence="4">143-21</strain>
    </source>
</reference>
<evidence type="ECO:0000313" key="5">
    <source>
        <dbReference type="Proteomes" id="UP000886818"/>
    </source>
</evidence>
<protein>
    <submittedName>
        <fullName evidence="4">TetR/AcrR family transcriptional regulator</fullName>
    </submittedName>
</protein>
<proteinExistence type="predicted"/>
<dbReference type="InterPro" id="IPR001647">
    <property type="entry name" value="HTH_TetR"/>
</dbReference>
<evidence type="ECO:0000259" key="3">
    <source>
        <dbReference type="PROSITE" id="PS50977"/>
    </source>
</evidence>
<feature type="domain" description="HTH tetR-type" evidence="3">
    <location>
        <begin position="1"/>
        <end position="61"/>
    </location>
</feature>
<organism evidence="4 5">
    <name type="scientific">Crassaminicella indica</name>
    <dbReference type="NCBI Taxonomy" id="2855394"/>
    <lineage>
        <taxon>Bacteria</taxon>
        <taxon>Bacillati</taxon>
        <taxon>Bacillota</taxon>
        <taxon>Clostridia</taxon>
        <taxon>Eubacteriales</taxon>
        <taxon>Clostridiaceae</taxon>
        <taxon>Crassaminicella</taxon>
    </lineage>
</organism>
<dbReference type="InterPro" id="IPR050624">
    <property type="entry name" value="HTH-type_Tx_Regulator"/>
</dbReference>
<dbReference type="Proteomes" id="UP000886818">
    <property type="component" value="Chromosome"/>
</dbReference>
<keyword evidence="1 2" id="KW-0238">DNA-binding</keyword>
<evidence type="ECO:0000256" key="2">
    <source>
        <dbReference type="PROSITE-ProRule" id="PRU00335"/>
    </source>
</evidence>
<evidence type="ECO:0000313" key="4">
    <source>
        <dbReference type="EMBL" id="QXM05229.1"/>
    </source>
</evidence>
<evidence type="ECO:0000256" key="1">
    <source>
        <dbReference type="ARBA" id="ARBA00023125"/>
    </source>
</evidence>
<dbReference type="PROSITE" id="PS50977">
    <property type="entry name" value="HTH_TETR_2"/>
    <property type="match status" value="1"/>
</dbReference>
<dbReference type="RefSeq" id="WP_218281929.1">
    <property type="nucleotide sequence ID" value="NZ_CP078093.1"/>
</dbReference>
<dbReference type="PANTHER" id="PTHR43479:SF11">
    <property type="entry name" value="ACREF_ENVCD OPERON REPRESSOR-RELATED"/>
    <property type="match status" value="1"/>
</dbReference>
<name>A0ABX8R9U6_9CLOT</name>
<feature type="DNA-binding region" description="H-T-H motif" evidence="2">
    <location>
        <begin position="24"/>
        <end position="43"/>
    </location>
</feature>
<dbReference type="Pfam" id="PF00440">
    <property type="entry name" value="TetR_N"/>
    <property type="match status" value="1"/>
</dbReference>
<dbReference type="PANTHER" id="PTHR43479">
    <property type="entry name" value="ACREF/ENVCD OPERON REPRESSOR-RELATED"/>
    <property type="match status" value="1"/>
</dbReference>
<keyword evidence="5" id="KW-1185">Reference proteome</keyword>
<accession>A0ABX8R9U6</accession>